<evidence type="ECO:0000313" key="2">
    <source>
        <dbReference type="EMBL" id="TXT04946.1"/>
    </source>
</evidence>
<reference evidence="2 3" key="1">
    <citation type="journal article" date="2019" name="PLoS Genet.">
        <title>Convergent evolution of linked mating-type loci in basidiomycete fungi.</title>
        <authorList>
            <person name="Sun S."/>
            <person name="Coelho M.A."/>
            <person name="Heitman J."/>
            <person name="Nowrousian M."/>
        </authorList>
    </citation>
    <scope>NUCLEOTIDE SEQUENCE [LARGE SCALE GENOMIC DNA]</scope>
    <source>
        <strain evidence="2 3">CBS 4282</strain>
    </source>
</reference>
<organism evidence="2 3">
    <name type="scientific">Vanrija humicola</name>
    <name type="common">Yeast</name>
    <name type="synonym">Cryptococcus humicola</name>
    <dbReference type="NCBI Taxonomy" id="5417"/>
    <lineage>
        <taxon>Eukaryota</taxon>
        <taxon>Fungi</taxon>
        <taxon>Dikarya</taxon>
        <taxon>Basidiomycota</taxon>
        <taxon>Agaricomycotina</taxon>
        <taxon>Tremellomycetes</taxon>
        <taxon>Trichosporonales</taxon>
        <taxon>Trichosporonaceae</taxon>
        <taxon>Vanrija</taxon>
    </lineage>
</organism>
<protein>
    <recommendedName>
        <fullName evidence="4">HIT domain-containing protein</fullName>
    </recommendedName>
</protein>
<evidence type="ECO:0000256" key="1">
    <source>
        <dbReference type="SAM" id="MobiDB-lite"/>
    </source>
</evidence>
<feature type="compositionally biased region" description="Basic residues" evidence="1">
    <location>
        <begin position="219"/>
        <end position="231"/>
    </location>
</feature>
<accession>A0A7D8Z2W5</accession>
<comment type="caution">
    <text evidence="2">The sequence shown here is derived from an EMBL/GenBank/DDBJ whole genome shotgun (WGS) entry which is preliminary data.</text>
</comment>
<dbReference type="Gene3D" id="3.30.428.10">
    <property type="entry name" value="HIT-like"/>
    <property type="match status" value="1"/>
</dbReference>
<dbReference type="AlphaFoldDB" id="A0A7D8Z2W5"/>
<evidence type="ECO:0008006" key="4">
    <source>
        <dbReference type="Google" id="ProtNLM"/>
    </source>
</evidence>
<feature type="compositionally biased region" description="Basic and acidic residues" evidence="1">
    <location>
        <begin position="197"/>
        <end position="208"/>
    </location>
</feature>
<dbReference type="SUPFAM" id="SSF54197">
    <property type="entry name" value="HIT-like"/>
    <property type="match status" value="1"/>
</dbReference>
<dbReference type="Proteomes" id="UP000473826">
    <property type="component" value="Unassembled WGS sequence"/>
</dbReference>
<dbReference type="Pfam" id="PF11969">
    <property type="entry name" value="DcpS_C"/>
    <property type="match status" value="1"/>
</dbReference>
<keyword evidence="3" id="KW-1185">Reference proteome</keyword>
<evidence type="ECO:0000313" key="3">
    <source>
        <dbReference type="Proteomes" id="UP000473826"/>
    </source>
</evidence>
<gene>
    <name evidence="2" type="ORF">VHUM_04029</name>
</gene>
<sequence>MKFLSCFGRQKRPPDDAEAAPLDGAYARGCVFCDVSAERGFNVAYEVGWGAAAALTPRQDDELIVFHDRAPAAREHLLVVPRRHVSTVRDLRAGDTALGGLLLVGRELTSSRAHVCPRARAPFRPRRAHGLPHPAVQQRPPHPPARARAPALVEGPAQVPRRAGHGRRQGLVVVRHPRPGHQYPRGQPHGRSRTRCGQKELERAERAGRGAQRGLGRDARHHATPPTHRRLNIPETPGHTTQYNYIHACQ</sequence>
<proteinExistence type="predicted"/>
<dbReference type="OrthoDB" id="1915375at2759"/>
<feature type="region of interest" description="Disordered" evidence="1">
    <location>
        <begin position="177"/>
        <end position="240"/>
    </location>
</feature>
<name>A0A7D8Z2W5_VANHU</name>
<feature type="region of interest" description="Disordered" evidence="1">
    <location>
        <begin position="124"/>
        <end position="148"/>
    </location>
</feature>
<dbReference type="InterPro" id="IPR036265">
    <property type="entry name" value="HIT-like_sf"/>
</dbReference>
<dbReference type="EMBL" id="QKWK01000013">
    <property type="protein sequence ID" value="TXT04946.1"/>
    <property type="molecule type" value="Genomic_DNA"/>
</dbReference>